<comment type="caution">
    <text evidence="7">The sequence shown here is derived from an EMBL/GenBank/DDBJ whole genome shotgun (WGS) entry which is preliminary data.</text>
</comment>
<feature type="compositionally biased region" description="Basic and acidic residues" evidence="6">
    <location>
        <begin position="362"/>
        <end position="373"/>
    </location>
</feature>
<keyword evidence="5" id="KW-0175">Coiled coil</keyword>
<comment type="similarity">
    <text evidence="2">Belongs to the actin family. ARP6 subfamily.</text>
</comment>
<dbReference type="AlphaFoldDB" id="A0ABD3QFZ4"/>
<keyword evidence="3" id="KW-0963">Cytoplasm</keyword>
<dbReference type="PANTHER" id="PTHR11937">
    <property type="entry name" value="ACTIN"/>
    <property type="match status" value="1"/>
</dbReference>
<reference evidence="7 8" key="1">
    <citation type="journal article" date="2020" name="G3 (Bethesda)">
        <title>Improved Reference Genome for Cyclotella cryptica CCMP332, a Model for Cell Wall Morphogenesis, Salinity Adaptation, and Lipid Production in Diatoms (Bacillariophyta).</title>
        <authorList>
            <person name="Roberts W.R."/>
            <person name="Downey K.M."/>
            <person name="Ruck E.C."/>
            <person name="Traller J.C."/>
            <person name="Alverson A.J."/>
        </authorList>
    </citation>
    <scope>NUCLEOTIDE SEQUENCE [LARGE SCALE GENOMIC DNA]</scope>
    <source>
        <strain evidence="7 8">CCMP332</strain>
    </source>
</reference>
<dbReference type="CDD" id="cd10210">
    <property type="entry name" value="ASKHA_NBD_Arp6"/>
    <property type="match status" value="1"/>
</dbReference>
<dbReference type="GO" id="GO:0005634">
    <property type="term" value="C:nucleus"/>
    <property type="evidence" value="ECO:0007669"/>
    <property type="project" value="UniProtKB-ARBA"/>
</dbReference>
<dbReference type="Gene3D" id="3.30.420.40">
    <property type="match status" value="2"/>
</dbReference>
<comment type="subcellular location">
    <subcellularLocation>
        <location evidence="1">Cytoplasm</location>
    </subcellularLocation>
</comment>
<evidence type="ECO:0000313" key="8">
    <source>
        <dbReference type="Proteomes" id="UP001516023"/>
    </source>
</evidence>
<dbReference type="GO" id="GO:0005737">
    <property type="term" value="C:cytoplasm"/>
    <property type="evidence" value="ECO:0007669"/>
    <property type="project" value="UniProtKB-SubCell"/>
</dbReference>
<dbReference type="Pfam" id="PF00022">
    <property type="entry name" value="Actin"/>
    <property type="match status" value="1"/>
</dbReference>
<feature type="compositionally biased region" description="Basic and acidic residues" evidence="6">
    <location>
        <begin position="334"/>
        <end position="353"/>
    </location>
</feature>
<feature type="coiled-coil region" evidence="5">
    <location>
        <begin position="302"/>
        <end position="329"/>
    </location>
</feature>
<feature type="compositionally biased region" description="Acidic residues" evidence="6">
    <location>
        <begin position="374"/>
        <end position="389"/>
    </location>
</feature>
<dbReference type="SMART" id="SM00268">
    <property type="entry name" value="ACTIN"/>
    <property type="match status" value="1"/>
</dbReference>
<dbReference type="SUPFAM" id="SSF53067">
    <property type="entry name" value="Actin-like ATPase domain"/>
    <property type="match status" value="2"/>
</dbReference>
<evidence type="ECO:0000256" key="1">
    <source>
        <dbReference type="ARBA" id="ARBA00004496"/>
    </source>
</evidence>
<proteinExistence type="inferred from homology"/>
<name>A0ABD3QFZ4_9STRA</name>
<evidence type="ECO:0000256" key="2">
    <source>
        <dbReference type="ARBA" id="ARBA00005665"/>
    </source>
</evidence>
<keyword evidence="8" id="KW-1185">Reference proteome</keyword>
<evidence type="ECO:0000256" key="6">
    <source>
        <dbReference type="SAM" id="MobiDB-lite"/>
    </source>
</evidence>
<dbReference type="Proteomes" id="UP001516023">
    <property type="component" value="Unassembled WGS sequence"/>
</dbReference>
<evidence type="ECO:0000313" key="7">
    <source>
        <dbReference type="EMBL" id="KAL3797100.1"/>
    </source>
</evidence>
<comment type="catalytic activity">
    <reaction evidence="4">
        <text>ATP + H2O = ADP + phosphate + H(+)</text>
        <dbReference type="Rhea" id="RHEA:13065"/>
        <dbReference type="ChEBI" id="CHEBI:15377"/>
        <dbReference type="ChEBI" id="CHEBI:15378"/>
        <dbReference type="ChEBI" id="CHEBI:30616"/>
        <dbReference type="ChEBI" id="CHEBI:43474"/>
        <dbReference type="ChEBI" id="CHEBI:456216"/>
    </reaction>
</comment>
<dbReference type="EMBL" id="JABMIG020000057">
    <property type="protein sequence ID" value="KAL3797100.1"/>
    <property type="molecule type" value="Genomic_DNA"/>
</dbReference>
<sequence length="558" mass="63645">MPNATARPPHQLTLLTGDEILRMKNLGQLSFQHPLERGMMVDGYTQWMVWSRVLNLLGVTVLPTNLAVATSGKLGGGKRPSLPSKTITTSNNLTFVLLEPPFVPSVISEGIDRILFRELGVGRVVKLLGGCMAAVRYLEEGNEQEEKQDIDVDVVMSAPDSAEISGDEMQEEHNPQKCNGLKWINDGTRCCCVVDSGYSFTHVVPTQSGAAVESAIRRLDIGGKVLTNLLKEAVTYRQWNMMDEYHIVNDAKEQLCFVSDRFNEEMKHARRTRRGLRWFDREFLLPDFVNTFKGSVQLPMPLQRMKELEEEKKQELVREQEELERTERRDGINDNIRRCEEKGTQKHGNDKSNCKKRKRKKATPEDVAAKEGDDQSEEDDSNDESDEETEQQRLLRLKEMRELERKRREAESRDRQALALSVERFAIPEVLFRPSDIGMDCGGIADAIVESINACDATLRAAMYHNVLLVGGNAKIPGYKDRIELELRRLAPVNYVVRVFLPEEPVLYAWEGAKQFSRQPGFQERFGIDRISWEAMKKAGKDQKQIWGDRIHNNLKKS</sequence>
<protein>
    <recommendedName>
        <fullName evidence="9">Actin-related protein 5</fullName>
    </recommendedName>
</protein>
<evidence type="ECO:0000256" key="4">
    <source>
        <dbReference type="ARBA" id="ARBA00049360"/>
    </source>
</evidence>
<evidence type="ECO:0000256" key="3">
    <source>
        <dbReference type="ARBA" id="ARBA00022490"/>
    </source>
</evidence>
<dbReference type="Gene3D" id="3.90.640.10">
    <property type="entry name" value="Actin, Chain A, domain 4"/>
    <property type="match status" value="1"/>
</dbReference>
<evidence type="ECO:0000256" key="5">
    <source>
        <dbReference type="SAM" id="Coils"/>
    </source>
</evidence>
<accession>A0ABD3QFZ4</accession>
<feature type="region of interest" description="Disordered" evidence="6">
    <location>
        <begin position="334"/>
        <end position="392"/>
    </location>
</feature>
<dbReference type="FunFam" id="3.90.640.10:FF:000014">
    <property type="entry name" value="Putative actin-related protein 6"/>
    <property type="match status" value="1"/>
</dbReference>
<gene>
    <name evidence="7" type="ORF">HJC23_000438</name>
</gene>
<dbReference type="InterPro" id="IPR043129">
    <property type="entry name" value="ATPase_NBD"/>
</dbReference>
<evidence type="ECO:0008006" key="9">
    <source>
        <dbReference type="Google" id="ProtNLM"/>
    </source>
</evidence>
<dbReference type="InterPro" id="IPR004000">
    <property type="entry name" value="Actin"/>
</dbReference>
<organism evidence="7 8">
    <name type="scientific">Cyclotella cryptica</name>
    <dbReference type="NCBI Taxonomy" id="29204"/>
    <lineage>
        <taxon>Eukaryota</taxon>
        <taxon>Sar</taxon>
        <taxon>Stramenopiles</taxon>
        <taxon>Ochrophyta</taxon>
        <taxon>Bacillariophyta</taxon>
        <taxon>Coscinodiscophyceae</taxon>
        <taxon>Thalassiosirophycidae</taxon>
        <taxon>Stephanodiscales</taxon>
        <taxon>Stephanodiscaceae</taxon>
        <taxon>Cyclotella</taxon>
    </lineage>
</organism>